<keyword evidence="2" id="KW-0539">Nucleus</keyword>
<dbReference type="Pfam" id="PF02375">
    <property type="entry name" value="JmjN"/>
    <property type="match status" value="1"/>
</dbReference>
<dbReference type="Proteomes" id="UP000502823">
    <property type="component" value="Unassembled WGS sequence"/>
</dbReference>
<dbReference type="PROSITE" id="PS51184">
    <property type="entry name" value="JMJC"/>
    <property type="match status" value="1"/>
</dbReference>
<dbReference type="InterPro" id="IPR004198">
    <property type="entry name" value="Znf_C5HC2"/>
</dbReference>
<evidence type="ECO:0000313" key="8">
    <source>
        <dbReference type="Proteomes" id="UP000502823"/>
    </source>
</evidence>
<feature type="region of interest" description="Disordered" evidence="3">
    <location>
        <begin position="163"/>
        <end position="195"/>
    </location>
</feature>
<feature type="domain" description="ARID" evidence="4">
    <location>
        <begin position="357"/>
        <end position="449"/>
    </location>
</feature>
<dbReference type="InterPro" id="IPR036431">
    <property type="entry name" value="ARID_dom_sf"/>
</dbReference>
<dbReference type="InParanoid" id="A0A6L2PKX1"/>
<keyword evidence="8" id="KW-1185">Reference proteome</keyword>
<dbReference type="GO" id="GO:0000785">
    <property type="term" value="C:chromatin"/>
    <property type="evidence" value="ECO:0007669"/>
    <property type="project" value="TreeGrafter"/>
</dbReference>
<gene>
    <name evidence="7" type="ORF">Cfor_02505</name>
</gene>
<dbReference type="Pfam" id="PF02373">
    <property type="entry name" value="JmjC"/>
    <property type="match status" value="1"/>
</dbReference>
<feature type="region of interest" description="Disordered" evidence="3">
    <location>
        <begin position="466"/>
        <end position="492"/>
    </location>
</feature>
<comment type="caution">
    <text evidence="7">The sequence shown here is derived from an EMBL/GenBank/DDBJ whole genome shotgun (WGS) entry which is preliminary data.</text>
</comment>
<dbReference type="PANTHER" id="PTHR10694:SF113">
    <property type="entry name" value="PROTEIN JUMONJI"/>
    <property type="match status" value="1"/>
</dbReference>
<dbReference type="Pfam" id="PF01388">
    <property type="entry name" value="ARID"/>
    <property type="match status" value="1"/>
</dbReference>
<organism evidence="7 8">
    <name type="scientific">Coptotermes formosanus</name>
    <name type="common">Formosan subterranean termite</name>
    <dbReference type="NCBI Taxonomy" id="36987"/>
    <lineage>
        <taxon>Eukaryota</taxon>
        <taxon>Metazoa</taxon>
        <taxon>Ecdysozoa</taxon>
        <taxon>Arthropoda</taxon>
        <taxon>Hexapoda</taxon>
        <taxon>Insecta</taxon>
        <taxon>Pterygota</taxon>
        <taxon>Neoptera</taxon>
        <taxon>Polyneoptera</taxon>
        <taxon>Dictyoptera</taxon>
        <taxon>Blattodea</taxon>
        <taxon>Blattoidea</taxon>
        <taxon>Termitoidae</taxon>
        <taxon>Rhinotermitidae</taxon>
        <taxon>Coptotermes</taxon>
    </lineage>
</organism>
<dbReference type="SMART" id="SM00558">
    <property type="entry name" value="JmjC"/>
    <property type="match status" value="1"/>
</dbReference>
<comment type="subcellular location">
    <subcellularLocation>
        <location evidence="1">Nucleus</location>
    </subcellularLocation>
</comment>
<feature type="domain" description="JmjC" evidence="6">
    <location>
        <begin position="569"/>
        <end position="734"/>
    </location>
</feature>
<evidence type="ECO:0000256" key="2">
    <source>
        <dbReference type="ARBA" id="ARBA00023242"/>
    </source>
</evidence>
<feature type="domain" description="JmjN" evidence="5">
    <location>
        <begin position="293"/>
        <end position="334"/>
    </location>
</feature>
<dbReference type="Gene3D" id="1.10.150.60">
    <property type="entry name" value="ARID DNA-binding domain"/>
    <property type="match status" value="1"/>
</dbReference>
<dbReference type="GO" id="GO:0005634">
    <property type="term" value="C:nucleus"/>
    <property type="evidence" value="ECO:0007669"/>
    <property type="project" value="UniProtKB-SubCell"/>
</dbReference>
<feature type="compositionally biased region" description="Basic and acidic residues" evidence="3">
    <location>
        <begin position="175"/>
        <end position="189"/>
    </location>
</feature>
<evidence type="ECO:0000259" key="4">
    <source>
        <dbReference type="PROSITE" id="PS51011"/>
    </source>
</evidence>
<dbReference type="AlphaFoldDB" id="A0A6L2PKX1"/>
<dbReference type="SMART" id="SM01014">
    <property type="entry name" value="ARID"/>
    <property type="match status" value="1"/>
</dbReference>
<feature type="region of interest" description="Disordered" evidence="3">
    <location>
        <begin position="880"/>
        <end position="899"/>
    </location>
</feature>
<feature type="non-terminal residue" evidence="7">
    <location>
        <position position="1"/>
    </location>
</feature>
<dbReference type="GO" id="GO:0006338">
    <property type="term" value="P:chromatin remodeling"/>
    <property type="evidence" value="ECO:0007669"/>
    <property type="project" value="TreeGrafter"/>
</dbReference>
<dbReference type="InterPro" id="IPR003349">
    <property type="entry name" value="JmjN"/>
</dbReference>
<sequence length="899" mass="101082">PVQVENYLPAQQQQQQQVLLLQNDAVMTTLKTGCTSSTSIAVQVNLDNEPSLDASSQNILTSELTAPEPQLQRSMECSTQTDVAEEEEDDSEGHLFYIPLQQPSGTGGPLAAPAQQLIQGVAVKLGTEGPTGPNQRVIMRAKLVTKPPTFNRTAVVGTVQPTARGRPLVPASNHTKSDDTVDTKSDNTDALKPSATSSKIADISSGLCAQSEVDSTVDKPLAMVSAKRIDKVEKNTVPSFREQKSSVNQNALLSSSPSDVVALKLPASKGYACKPSNSTSFPSLESPTQMVEAPVFHPTEKEFQDPLEYIDRIRPVAEKFGLCRVVPPSNFKPECKVSDDMRFLAYNQYVHKMLHRWGPNVKEMMAIKKYLATQNISFNHPPWIGGMEVDLPRLYKIVQSFGGLKEVIEKKKWHRVADGMKIPKSAQDRVTKLDDIYCKYLLPYDTLSPDERQKLLDEVEKEWTEREKRATSLSSPGCSDLPEEECEGDTSDESEECIVKGRNMPLNAFYRIARNTMSMWFRQAEPPASEVEQEFWRHVTLRQSHVCVHSGSIDSSGWGYGFPCSKNSPFARHPWNLKVLTNNSGSILRSIGPIMGVTVPTLHVGMVFTTCCWYRDPHGLPWVEYLHTGANKIWYGIPDEYSSVFRSALTKLIPRYCKNKTIWLPSDTAMVPPPMLVKHGVSLCHTVQEPGQFILVFPRAFTSSICTGYLVSESVYFAQPSWLNTAEQVFRDIQNSCEPSMFSLERLLFSISTDGRTNVEVLKQVLPMVLQIRQEELDYRKQLYALGLKTSERLPLPEVNIKRRKARQAREEEGDYECEICRANLFVSLVTNSHEEGVYCLPHAIELLTKKRHHLKYCKLMYTYDQAELNELIQKLQERIEAKSQRKSQGKHSSTSQKP</sequence>
<evidence type="ECO:0000259" key="6">
    <source>
        <dbReference type="PROSITE" id="PS51184"/>
    </source>
</evidence>
<dbReference type="Pfam" id="PF02928">
    <property type="entry name" value="zf-C5HC2"/>
    <property type="match status" value="1"/>
</dbReference>
<dbReference type="CDD" id="cd16870">
    <property type="entry name" value="ARID_JARD2"/>
    <property type="match status" value="1"/>
</dbReference>
<evidence type="ECO:0008006" key="9">
    <source>
        <dbReference type="Google" id="ProtNLM"/>
    </source>
</evidence>
<feature type="compositionally biased region" description="Acidic residues" evidence="3">
    <location>
        <begin position="481"/>
        <end position="492"/>
    </location>
</feature>
<reference evidence="8" key="1">
    <citation type="submission" date="2020-01" db="EMBL/GenBank/DDBJ databases">
        <title>Draft genome sequence of the Termite Coptotermes fromosanus.</title>
        <authorList>
            <person name="Itakura S."/>
            <person name="Yosikawa Y."/>
            <person name="Umezawa K."/>
        </authorList>
    </citation>
    <scope>NUCLEOTIDE SEQUENCE [LARGE SCALE GENOMIC DNA]</scope>
</reference>
<dbReference type="PROSITE" id="PS51011">
    <property type="entry name" value="ARID"/>
    <property type="match status" value="1"/>
</dbReference>
<dbReference type="SMART" id="SM00501">
    <property type="entry name" value="BRIGHT"/>
    <property type="match status" value="1"/>
</dbReference>
<evidence type="ECO:0000256" key="1">
    <source>
        <dbReference type="ARBA" id="ARBA00004123"/>
    </source>
</evidence>
<dbReference type="SMART" id="SM00545">
    <property type="entry name" value="JmjN"/>
    <property type="match status" value="1"/>
</dbReference>
<dbReference type="GO" id="GO:0003677">
    <property type="term" value="F:DNA binding"/>
    <property type="evidence" value="ECO:0007669"/>
    <property type="project" value="InterPro"/>
</dbReference>
<evidence type="ECO:0000259" key="5">
    <source>
        <dbReference type="PROSITE" id="PS51183"/>
    </source>
</evidence>
<dbReference type="EMBL" id="BLKM01000416">
    <property type="protein sequence ID" value="GFG33199.1"/>
    <property type="molecule type" value="Genomic_DNA"/>
</dbReference>
<evidence type="ECO:0000256" key="3">
    <source>
        <dbReference type="SAM" id="MobiDB-lite"/>
    </source>
</evidence>
<dbReference type="PROSITE" id="PS51183">
    <property type="entry name" value="JMJN"/>
    <property type="match status" value="1"/>
</dbReference>
<dbReference type="InterPro" id="IPR003347">
    <property type="entry name" value="JmjC_dom"/>
</dbReference>
<protein>
    <recommendedName>
        <fullName evidence="9">ARID domain-containing protein</fullName>
    </recommendedName>
</protein>
<name>A0A6L2PKX1_COPFO</name>
<dbReference type="OrthoDB" id="8951118at2759"/>
<dbReference type="SUPFAM" id="SSF51197">
    <property type="entry name" value="Clavaminate synthase-like"/>
    <property type="match status" value="1"/>
</dbReference>
<dbReference type="Gene3D" id="2.60.120.650">
    <property type="entry name" value="Cupin"/>
    <property type="match status" value="1"/>
</dbReference>
<dbReference type="GO" id="GO:0010468">
    <property type="term" value="P:regulation of gene expression"/>
    <property type="evidence" value="ECO:0007669"/>
    <property type="project" value="TreeGrafter"/>
</dbReference>
<dbReference type="InterPro" id="IPR001606">
    <property type="entry name" value="ARID_dom"/>
</dbReference>
<evidence type="ECO:0000313" key="7">
    <source>
        <dbReference type="EMBL" id="GFG33199.1"/>
    </source>
</evidence>
<dbReference type="SUPFAM" id="SSF46774">
    <property type="entry name" value="ARID-like"/>
    <property type="match status" value="1"/>
</dbReference>
<proteinExistence type="predicted"/>
<accession>A0A6L2PKX1</accession>
<dbReference type="PANTHER" id="PTHR10694">
    <property type="entry name" value="LYSINE-SPECIFIC DEMETHYLASE"/>
    <property type="match status" value="1"/>
</dbReference>
<dbReference type="FunFam" id="1.10.150.60:FF:000012">
    <property type="entry name" value="Blast:Protein Jumonji"/>
    <property type="match status" value="1"/>
</dbReference>